<dbReference type="AlphaFoldDB" id="A0A1I1U157"/>
<proteinExistence type="predicted"/>
<dbReference type="InterPro" id="IPR002514">
    <property type="entry name" value="Transposase_8"/>
</dbReference>
<dbReference type="NCBIfam" id="NF047595">
    <property type="entry name" value="IS66_ISRel24_TnpA"/>
    <property type="match status" value="1"/>
</dbReference>
<keyword evidence="2" id="KW-1185">Reference proteome</keyword>
<protein>
    <submittedName>
        <fullName evidence="1">Transposase</fullName>
    </submittedName>
</protein>
<dbReference type="InterPro" id="IPR010921">
    <property type="entry name" value="Trp_repressor/repl_initiator"/>
</dbReference>
<dbReference type="STRING" id="32040.SAMN04489710_10477"/>
<organism evidence="1 2">
    <name type="scientific">Paracidovorax konjaci</name>
    <dbReference type="NCBI Taxonomy" id="32040"/>
    <lineage>
        <taxon>Bacteria</taxon>
        <taxon>Pseudomonadati</taxon>
        <taxon>Pseudomonadota</taxon>
        <taxon>Betaproteobacteria</taxon>
        <taxon>Burkholderiales</taxon>
        <taxon>Comamonadaceae</taxon>
        <taxon>Paracidovorax</taxon>
    </lineage>
</organism>
<dbReference type="GO" id="GO:0004803">
    <property type="term" value="F:transposase activity"/>
    <property type="evidence" value="ECO:0007669"/>
    <property type="project" value="InterPro"/>
</dbReference>
<gene>
    <name evidence="1" type="ORF">SAMN04489710_10477</name>
</gene>
<dbReference type="EMBL" id="FOMQ01000004">
    <property type="protein sequence ID" value="SFD62423.1"/>
    <property type="molecule type" value="Genomic_DNA"/>
</dbReference>
<reference evidence="2" key="1">
    <citation type="submission" date="2016-10" db="EMBL/GenBank/DDBJ databases">
        <authorList>
            <person name="Varghese N."/>
            <person name="Submissions S."/>
        </authorList>
    </citation>
    <scope>NUCLEOTIDE SEQUENCE [LARGE SCALE GENOMIC DNA]</scope>
    <source>
        <strain evidence="2">DSM 7481</strain>
    </source>
</reference>
<dbReference type="Proteomes" id="UP000199517">
    <property type="component" value="Unassembled WGS sequence"/>
</dbReference>
<dbReference type="RefSeq" id="WP_092950575.1">
    <property type="nucleotide sequence ID" value="NZ_FOMQ01000004.1"/>
</dbReference>
<name>A0A1I1U157_9BURK</name>
<sequence length="129" mass="13670">MQVNPKQRRRHSAAFKAQVLAACAEPGASVAAVALAFKLNDNLVHQWRRGRGAPKTPGVASMGIAEAPRFIELTVPLAVPPAPAPPESSPSPTPEMITLEFKRGALGISVTWPVSAAADCAAWLREVLR</sequence>
<dbReference type="GO" id="GO:0006313">
    <property type="term" value="P:DNA transposition"/>
    <property type="evidence" value="ECO:0007669"/>
    <property type="project" value="InterPro"/>
</dbReference>
<accession>A0A1I1U157</accession>
<evidence type="ECO:0000313" key="2">
    <source>
        <dbReference type="Proteomes" id="UP000199517"/>
    </source>
</evidence>
<dbReference type="Pfam" id="PF01527">
    <property type="entry name" value="HTH_Tnp_1"/>
    <property type="match status" value="1"/>
</dbReference>
<dbReference type="GO" id="GO:0043565">
    <property type="term" value="F:sequence-specific DNA binding"/>
    <property type="evidence" value="ECO:0007669"/>
    <property type="project" value="InterPro"/>
</dbReference>
<dbReference type="SUPFAM" id="SSF48295">
    <property type="entry name" value="TrpR-like"/>
    <property type="match status" value="1"/>
</dbReference>
<dbReference type="OrthoDB" id="9800877at2"/>
<evidence type="ECO:0000313" key="1">
    <source>
        <dbReference type="EMBL" id="SFD62423.1"/>
    </source>
</evidence>